<dbReference type="AlphaFoldDB" id="A0AAV4A8T0"/>
<sequence length="89" mass="9518">MVTVDFKIRPLSIAPRVSQQMIEEDQEVKEGEKVGGKGHNGGGLFCLQPIHNKVISDFQALCKARAPVARCEAQTCESGISAVSGHVAL</sequence>
<organism evidence="1 2">
    <name type="scientific">Plakobranchus ocellatus</name>
    <dbReference type="NCBI Taxonomy" id="259542"/>
    <lineage>
        <taxon>Eukaryota</taxon>
        <taxon>Metazoa</taxon>
        <taxon>Spiralia</taxon>
        <taxon>Lophotrochozoa</taxon>
        <taxon>Mollusca</taxon>
        <taxon>Gastropoda</taxon>
        <taxon>Heterobranchia</taxon>
        <taxon>Euthyneura</taxon>
        <taxon>Panpulmonata</taxon>
        <taxon>Sacoglossa</taxon>
        <taxon>Placobranchoidea</taxon>
        <taxon>Plakobranchidae</taxon>
        <taxon>Plakobranchus</taxon>
    </lineage>
</organism>
<evidence type="ECO:0000313" key="1">
    <source>
        <dbReference type="EMBL" id="GFO07601.1"/>
    </source>
</evidence>
<keyword evidence="2" id="KW-1185">Reference proteome</keyword>
<dbReference type="Proteomes" id="UP000735302">
    <property type="component" value="Unassembled WGS sequence"/>
</dbReference>
<comment type="caution">
    <text evidence="1">The sequence shown here is derived from an EMBL/GenBank/DDBJ whole genome shotgun (WGS) entry which is preliminary data.</text>
</comment>
<protein>
    <submittedName>
        <fullName evidence="1">Uncharacterized protein</fullName>
    </submittedName>
</protein>
<gene>
    <name evidence="1" type="ORF">PoB_003410600</name>
</gene>
<accession>A0AAV4A8T0</accession>
<reference evidence="1 2" key="1">
    <citation type="journal article" date="2021" name="Elife">
        <title>Chloroplast acquisition without the gene transfer in kleptoplastic sea slugs, Plakobranchus ocellatus.</title>
        <authorList>
            <person name="Maeda T."/>
            <person name="Takahashi S."/>
            <person name="Yoshida T."/>
            <person name="Shimamura S."/>
            <person name="Takaki Y."/>
            <person name="Nagai Y."/>
            <person name="Toyoda A."/>
            <person name="Suzuki Y."/>
            <person name="Arimoto A."/>
            <person name="Ishii H."/>
            <person name="Satoh N."/>
            <person name="Nishiyama T."/>
            <person name="Hasebe M."/>
            <person name="Maruyama T."/>
            <person name="Minagawa J."/>
            <person name="Obokata J."/>
            <person name="Shigenobu S."/>
        </authorList>
    </citation>
    <scope>NUCLEOTIDE SEQUENCE [LARGE SCALE GENOMIC DNA]</scope>
</reference>
<proteinExistence type="predicted"/>
<dbReference type="EMBL" id="BLXT01003901">
    <property type="protein sequence ID" value="GFO07601.1"/>
    <property type="molecule type" value="Genomic_DNA"/>
</dbReference>
<name>A0AAV4A8T0_9GAST</name>
<evidence type="ECO:0000313" key="2">
    <source>
        <dbReference type="Proteomes" id="UP000735302"/>
    </source>
</evidence>